<feature type="region of interest" description="Disordered" evidence="1">
    <location>
        <begin position="139"/>
        <end position="163"/>
    </location>
</feature>
<reference evidence="3 4" key="1">
    <citation type="journal article" date="2018" name="Front. Microbiol.">
        <title>Genome Sequencing of Streptomyces atratus SCSIOZH16 and Activation Production of Nocardamine via Metabolic Engineering.</title>
        <authorList>
            <person name="Li Y."/>
            <person name="Zhang C."/>
            <person name="Liu C."/>
            <person name="Ju J."/>
            <person name="Ma J."/>
        </authorList>
    </citation>
    <scope>NUCLEOTIDE SEQUENCE [LARGE SCALE GENOMIC DNA]</scope>
    <source>
        <strain evidence="3 4">SCSIO_ZH16</strain>
    </source>
</reference>
<dbReference type="PANTHER" id="PTHR43798">
    <property type="entry name" value="MONOACYLGLYCEROL LIPASE"/>
    <property type="match status" value="1"/>
</dbReference>
<dbReference type="EMBL" id="CP027306">
    <property type="protein sequence ID" value="AXE81308.1"/>
    <property type="molecule type" value="Genomic_DNA"/>
</dbReference>
<proteinExistence type="predicted"/>
<feature type="domain" description="AB hydrolase-1" evidence="2">
    <location>
        <begin position="34"/>
        <end position="134"/>
    </location>
</feature>
<evidence type="ECO:0000313" key="4">
    <source>
        <dbReference type="Proteomes" id="UP000252698"/>
    </source>
</evidence>
<dbReference type="RefSeq" id="WP_114247717.1">
    <property type="nucleotide sequence ID" value="NZ_CP027306.1"/>
</dbReference>
<evidence type="ECO:0000259" key="2">
    <source>
        <dbReference type="Pfam" id="PF00561"/>
    </source>
</evidence>
<evidence type="ECO:0000313" key="3">
    <source>
        <dbReference type="EMBL" id="AXE81308.1"/>
    </source>
</evidence>
<dbReference type="Pfam" id="PF00561">
    <property type="entry name" value="Abhydrolase_1"/>
    <property type="match status" value="1"/>
</dbReference>
<gene>
    <name evidence="3" type="ORF">C5746_35065</name>
</gene>
<keyword evidence="3" id="KW-0378">Hydrolase</keyword>
<dbReference type="PANTHER" id="PTHR43798:SF33">
    <property type="entry name" value="HYDROLASE, PUTATIVE (AFU_ORTHOLOGUE AFUA_2G14860)-RELATED"/>
    <property type="match status" value="1"/>
</dbReference>
<name>A0A2Z5JLL7_STRAR</name>
<dbReference type="GO" id="GO:0016020">
    <property type="term" value="C:membrane"/>
    <property type="evidence" value="ECO:0007669"/>
    <property type="project" value="TreeGrafter"/>
</dbReference>
<dbReference type="Gene3D" id="3.40.50.1820">
    <property type="entry name" value="alpha/beta hydrolase"/>
    <property type="match status" value="1"/>
</dbReference>
<dbReference type="PRINTS" id="PR00412">
    <property type="entry name" value="EPOXHYDRLASE"/>
</dbReference>
<dbReference type="InterPro" id="IPR029058">
    <property type="entry name" value="AB_hydrolase_fold"/>
</dbReference>
<dbReference type="AlphaFoldDB" id="A0A2Z5JLL7"/>
<evidence type="ECO:0000256" key="1">
    <source>
        <dbReference type="SAM" id="MobiDB-lite"/>
    </source>
</evidence>
<dbReference type="GO" id="GO:0047372">
    <property type="term" value="F:monoacylglycerol lipase activity"/>
    <property type="evidence" value="ECO:0007669"/>
    <property type="project" value="TreeGrafter"/>
</dbReference>
<accession>A0A2Z5JLL7</accession>
<dbReference type="KEGG" id="sata:C5746_35065"/>
<protein>
    <submittedName>
        <fullName evidence="3">Alpha/beta hydrolase</fullName>
    </submittedName>
</protein>
<dbReference type="InterPro" id="IPR050266">
    <property type="entry name" value="AB_hydrolase_sf"/>
</dbReference>
<dbReference type="GeneID" id="95523577"/>
<dbReference type="GO" id="GO:0046464">
    <property type="term" value="P:acylglycerol catabolic process"/>
    <property type="evidence" value="ECO:0007669"/>
    <property type="project" value="TreeGrafter"/>
</dbReference>
<dbReference type="Proteomes" id="UP000252698">
    <property type="component" value="Chromosome"/>
</dbReference>
<dbReference type="InterPro" id="IPR000073">
    <property type="entry name" value="AB_hydrolase_1"/>
</dbReference>
<organism evidence="3 4">
    <name type="scientific">Streptomyces atratus</name>
    <dbReference type="NCBI Taxonomy" id="1893"/>
    <lineage>
        <taxon>Bacteria</taxon>
        <taxon>Bacillati</taxon>
        <taxon>Actinomycetota</taxon>
        <taxon>Actinomycetes</taxon>
        <taxon>Kitasatosporales</taxon>
        <taxon>Streptomycetaceae</taxon>
        <taxon>Streptomyces</taxon>
    </lineage>
</organism>
<sequence length="353" mass="37813">MTPPALLPGIHARRINTPRLTLNLLELPDRTGEPVLFVHGNVSAATFWQQTMLDLPQAYRPLAVDLRGFGDTDPLPVDATRGVRDYSDDLSALLDTLALDRVHLVGWSMGGGIVLQQLRDQPTAVRSLTLVNPVSPYGFGGTHGPDGRLNHPDGAGSGAGTANPEFVQRLEDRDRSEDSPLSPRAVLASSYVKPPLRPTLEDAFVDAMLSTRTGDGHYPGDTRPSDHWPGTAPGPRGVLNAMAPTHFRIDDLHRIDPKPPIGWIRGTDDLIVSDTSLFDLAHLGALGAVPGWPGAEHCPAQPMLAQTRHALDHYAATGGSVRETAIPDAGHAVHIDKPKEFTAALLDTLAAGR</sequence>
<dbReference type="SUPFAM" id="SSF53474">
    <property type="entry name" value="alpha/beta-Hydrolases"/>
    <property type="match status" value="1"/>
</dbReference>
<dbReference type="PRINTS" id="PR00111">
    <property type="entry name" value="ABHYDROLASE"/>
</dbReference>
<dbReference type="InterPro" id="IPR000639">
    <property type="entry name" value="Epox_hydrolase-like"/>
</dbReference>